<feature type="domain" description="TonB-dependent receptor-like beta-barrel" evidence="10">
    <location>
        <begin position="324"/>
        <end position="808"/>
    </location>
</feature>
<comment type="caution">
    <text evidence="12">The sequence shown here is derived from an EMBL/GenBank/DDBJ whole genome shotgun (WGS) entry which is preliminary data.</text>
</comment>
<proteinExistence type="predicted"/>
<evidence type="ECO:0000313" key="12">
    <source>
        <dbReference type="EMBL" id="EJX11272.1"/>
    </source>
</evidence>
<keyword evidence="9" id="KW-0998">Cell outer membrane</keyword>
<evidence type="ECO:0000256" key="9">
    <source>
        <dbReference type="ARBA" id="ARBA00023237"/>
    </source>
</evidence>
<dbReference type="InterPro" id="IPR039426">
    <property type="entry name" value="TonB-dep_rcpt-like"/>
</dbReference>
<evidence type="ECO:0000256" key="6">
    <source>
        <dbReference type="ARBA" id="ARBA00023065"/>
    </source>
</evidence>
<dbReference type="SUPFAM" id="SSF56935">
    <property type="entry name" value="Porins"/>
    <property type="match status" value="1"/>
</dbReference>
<keyword evidence="2" id="KW-0813">Transport</keyword>
<keyword evidence="4" id="KW-0812">Transmembrane</keyword>
<comment type="subcellular location">
    <subcellularLocation>
        <location evidence="1">Cell outer membrane</location>
        <topology evidence="1">Multi-pass membrane protein</topology>
    </subcellularLocation>
</comment>
<keyword evidence="7" id="KW-0798">TonB box</keyword>
<keyword evidence="3" id="KW-0410">Iron transport</keyword>
<dbReference type="PROSITE" id="PS52016">
    <property type="entry name" value="TONB_DEPENDENT_REC_3"/>
    <property type="match status" value="1"/>
</dbReference>
<dbReference type="Gene3D" id="2.40.170.20">
    <property type="entry name" value="TonB-dependent receptor, beta-barrel domain"/>
    <property type="match status" value="1"/>
</dbReference>
<evidence type="ECO:0000256" key="3">
    <source>
        <dbReference type="ARBA" id="ARBA00022496"/>
    </source>
</evidence>
<name>J9GS03_9ZZZZ</name>
<evidence type="ECO:0000259" key="11">
    <source>
        <dbReference type="Pfam" id="PF07715"/>
    </source>
</evidence>
<protein>
    <submittedName>
        <fullName evidence="12">TonB-dependent receptor plug domain protein</fullName>
    </submittedName>
</protein>
<dbReference type="PANTHER" id="PTHR32552:SF81">
    <property type="entry name" value="TONB-DEPENDENT OUTER MEMBRANE RECEPTOR"/>
    <property type="match status" value="1"/>
</dbReference>
<dbReference type="GO" id="GO:0006826">
    <property type="term" value="P:iron ion transport"/>
    <property type="evidence" value="ECO:0007669"/>
    <property type="project" value="UniProtKB-KW"/>
</dbReference>
<dbReference type="Pfam" id="PF00593">
    <property type="entry name" value="TonB_dep_Rec_b-barrel"/>
    <property type="match status" value="1"/>
</dbReference>
<evidence type="ECO:0000256" key="1">
    <source>
        <dbReference type="ARBA" id="ARBA00004571"/>
    </source>
</evidence>
<evidence type="ECO:0000256" key="8">
    <source>
        <dbReference type="ARBA" id="ARBA00023136"/>
    </source>
</evidence>
<organism evidence="12">
    <name type="scientific">gut metagenome</name>
    <dbReference type="NCBI Taxonomy" id="749906"/>
    <lineage>
        <taxon>unclassified sequences</taxon>
        <taxon>metagenomes</taxon>
        <taxon>organismal metagenomes</taxon>
    </lineage>
</organism>
<reference evidence="12" key="1">
    <citation type="journal article" date="2012" name="PLoS ONE">
        <title>Gene sets for utilization of primary and secondary nutrition supplies in the distal gut of endangered iberian lynx.</title>
        <authorList>
            <person name="Alcaide M."/>
            <person name="Messina E."/>
            <person name="Richter M."/>
            <person name="Bargiela R."/>
            <person name="Peplies J."/>
            <person name="Huws S.A."/>
            <person name="Newbold C.J."/>
            <person name="Golyshin P.N."/>
            <person name="Simon M.A."/>
            <person name="Lopez G."/>
            <person name="Yakimov M.M."/>
            <person name="Ferrer M."/>
        </authorList>
    </citation>
    <scope>NUCLEOTIDE SEQUENCE</scope>
</reference>
<keyword evidence="12" id="KW-0675">Receptor</keyword>
<gene>
    <name evidence="12" type="ORF">EVA_00021</name>
</gene>
<keyword evidence="6" id="KW-0406">Ion transport</keyword>
<dbReference type="Pfam" id="PF07715">
    <property type="entry name" value="Plug"/>
    <property type="match status" value="1"/>
</dbReference>
<dbReference type="PANTHER" id="PTHR32552">
    <property type="entry name" value="FERRICHROME IRON RECEPTOR-RELATED"/>
    <property type="match status" value="1"/>
</dbReference>
<sequence>MKKNVLALSACLWAATAPATVAYNRPECPLSEKATPENVSLKEATLPEDTTKVLDIEEVVIIATPKETGKLRELPTAVSLLSQKDMQAHQITSLKNASALVPNFFIPDYGSRITSAIYIRGIGSRINTPAVGMYVDNIPYIDKSAFDFNFYDIERLDILRGPQGTLYGRNTMGGLIRVYTRSPFSYQGTDVKLSYANKNNLRSASLTHYHRWSDRFAFSAGGYYEAADGFFRNSYNGQKMDEREAGGGRIRAIWLPSENWKLDLTVGYDYTDEGGYPYVYQGRTGATTAHGQHPAALPAGHPGGHPSGRAVPFSSTDPQADLIGRIAYNRACTYRRGLFNTGLNLTYQGEHFTLSAVTGFQNLNDRMFLDQDFSPADIYTLEQKQKLSTLSQEITLKSKAGRRWQWVTGISGFHQWLNTTGPVHFMPDGIDQMIEGNLNRMFEQLHASNPRIPEMSLDVRNEVLPVGGDFGTPVLSGALFHQSTLNDLFIEGLSLTAGLRLEYEKMSMTYQSASQMDFDFQVTIPQMGRPLPLKGLKAAPELSGKLDHDYVQLLPKVALQYTFPNRTHNVYASVSRGYRSGGYNVQMFSDLMQGGLRNGMMEAINEASKGMMGQFVDLDKLMTPVDISSTVYKPEYSWNYEVGAHLTVLDGKLKADVAAFYMDTRDQQIARFAASGLGRMMVNAGSSESYGAELNLTSVVDRHLSLNASYGYTHATFQDYDAGQGKDYSGHYVPFVPRHTLSTGASYRFFFPGNEWLQHLTLGLTYTGAGKIYWTEANDVCQNFYGTLNGNVSLQLKELQIDIWGRNLTDKKYDTFYFETMGNGFAQPGKPLQIGVDLRYHF</sequence>
<evidence type="ECO:0000256" key="2">
    <source>
        <dbReference type="ARBA" id="ARBA00022448"/>
    </source>
</evidence>
<keyword evidence="5" id="KW-0408">Iron</keyword>
<keyword evidence="8" id="KW-0472">Membrane</keyword>
<evidence type="ECO:0000256" key="7">
    <source>
        <dbReference type="ARBA" id="ARBA00023077"/>
    </source>
</evidence>
<evidence type="ECO:0000259" key="10">
    <source>
        <dbReference type="Pfam" id="PF00593"/>
    </source>
</evidence>
<dbReference type="InterPro" id="IPR000531">
    <property type="entry name" value="Beta-barrel_TonB"/>
</dbReference>
<dbReference type="EMBL" id="AMCI01000001">
    <property type="protein sequence ID" value="EJX11272.1"/>
    <property type="molecule type" value="Genomic_DNA"/>
</dbReference>
<dbReference type="GO" id="GO:0009279">
    <property type="term" value="C:cell outer membrane"/>
    <property type="evidence" value="ECO:0007669"/>
    <property type="project" value="UniProtKB-SubCell"/>
</dbReference>
<feature type="domain" description="TonB-dependent receptor plug" evidence="11">
    <location>
        <begin position="71"/>
        <end position="174"/>
    </location>
</feature>
<evidence type="ECO:0000256" key="4">
    <source>
        <dbReference type="ARBA" id="ARBA00022692"/>
    </source>
</evidence>
<dbReference type="InterPro" id="IPR036942">
    <property type="entry name" value="Beta-barrel_TonB_sf"/>
</dbReference>
<accession>J9GS03</accession>
<dbReference type="InterPro" id="IPR012910">
    <property type="entry name" value="Plug_dom"/>
</dbReference>
<evidence type="ECO:0000256" key="5">
    <source>
        <dbReference type="ARBA" id="ARBA00023004"/>
    </source>
</evidence>
<dbReference type="AlphaFoldDB" id="J9GS03"/>